<name>A0ABP0XUJ3_9ROSI</name>
<organism evidence="1 2">
    <name type="scientific">Citrullus colocynthis</name>
    <name type="common">colocynth</name>
    <dbReference type="NCBI Taxonomy" id="252529"/>
    <lineage>
        <taxon>Eukaryota</taxon>
        <taxon>Viridiplantae</taxon>
        <taxon>Streptophyta</taxon>
        <taxon>Embryophyta</taxon>
        <taxon>Tracheophyta</taxon>
        <taxon>Spermatophyta</taxon>
        <taxon>Magnoliopsida</taxon>
        <taxon>eudicotyledons</taxon>
        <taxon>Gunneridae</taxon>
        <taxon>Pentapetalae</taxon>
        <taxon>rosids</taxon>
        <taxon>fabids</taxon>
        <taxon>Cucurbitales</taxon>
        <taxon>Cucurbitaceae</taxon>
        <taxon>Benincaseae</taxon>
        <taxon>Citrullus</taxon>
    </lineage>
</organism>
<reference evidence="1 2" key="1">
    <citation type="submission" date="2024-03" db="EMBL/GenBank/DDBJ databases">
        <authorList>
            <person name="Gkanogiannis A."/>
            <person name="Becerra Lopez-Lavalle L."/>
        </authorList>
    </citation>
    <scope>NUCLEOTIDE SEQUENCE [LARGE SCALE GENOMIC DNA]</scope>
</reference>
<proteinExistence type="predicted"/>
<keyword evidence="2" id="KW-1185">Reference proteome</keyword>
<sequence length="81" mass="8865">MTLTYTSDRSQTTARPSLFRVYNTSNQQPCMPPSRLRPCSDAFDWSHIHLLASIAFVQSSSFFPLCGLCSPASSVSSSISS</sequence>
<evidence type="ECO:0000313" key="1">
    <source>
        <dbReference type="EMBL" id="CAK9311833.1"/>
    </source>
</evidence>
<feature type="non-terminal residue" evidence="1">
    <location>
        <position position="81"/>
    </location>
</feature>
<protein>
    <submittedName>
        <fullName evidence="1">Uncharacterized protein</fullName>
    </submittedName>
</protein>
<evidence type="ECO:0000313" key="2">
    <source>
        <dbReference type="Proteomes" id="UP001642487"/>
    </source>
</evidence>
<dbReference type="EMBL" id="OZ021744">
    <property type="protein sequence ID" value="CAK9311833.1"/>
    <property type="molecule type" value="Genomic_DNA"/>
</dbReference>
<accession>A0ABP0XUJ3</accession>
<dbReference type="Proteomes" id="UP001642487">
    <property type="component" value="Chromosome 10"/>
</dbReference>
<gene>
    <name evidence="1" type="ORF">CITCOLO1_LOCUS3502</name>
</gene>